<dbReference type="EMBL" id="BNDY01000017">
    <property type="protein sequence ID" value="GHI40683.1"/>
    <property type="molecule type" value="Genomic_DNA"/>
</dbReference>
<name>A0ABQ3QTS6_9ACTN</name>
<organism evidence="1 2">
    <name type="scientific">Streptomyces violascens</name>
    <dbReference type="NCBI Taxonomy" id="67381"/>
    <lineage>
        <taxon>Bacteria</taxon>
        <taxon>Bacillati</taxon>
        <taxon>Actinomycetota</taxon>
        <taxon>Actinomycetes</taxon>
        <taxon>Kitasatosporales</taxon>
        <taxon>Streptomycetaceae</taxon>
        <taxon>Streptomyces</taxon>
    </lineage>
</organism>
<protein>
    <submittedName>
        <fullName evidence="1">Uncharacterized protein</fullName>
    </submittedName>
</protein>
<evidence type="ECO:0000313" key="2">
    <source>
        <dbReference type="Proteomes" id="UP001050808"/>
    </source>
</evidence>
<reference evidence="1" key="1">
    <citation type="submission" date="2024-05" db="EMBL/GenBank/DDBJ databases">
        <title>Whole genome shotgun sequence of Streptomyces violascens NBRC 12920.</title>
        <authorList>
            <person name="Komaki H."/>
            <person name="Tamura T."/>
        </authorList>
    </citation>
    <scope>NUCLEOTIDE SEQUENCE</scope>
    <source>
        <strain evidence="1">NBRC 12920</strain>
    </source>
</reference>
<keyword evidence="2" id="KW-1185">Reference proteome</keyword>
<dbReference type="RefSeq" id="WP_226599408.1">
    <property type="nucleotide sequence ID" value="NZ_BNDY01000017.1"/>
</dbReference>
<dbReference type="Proteomes" id="UP001050808">
    <property type="component" value="Unassembled WGS sequence"/>
</dbReference>
<accession>A0ABQ3QTS6</accession>
<comment type="caution">
    <text evidence="1">The sequence shown here is derived from an EMBL/GenBank/DDBJ whole genome shotgun (WGS) entry which is preliminary data.</text>
</comment>
<evidence type="ECO:0000313" key="1">
    <source>
        <dbReference type="EMBL" id="GHI40683.1"/>
    </source>
</evidence>
<gene>
    <name evidence="1" type="ORF">Sviol_50910</name>
</gene>
<proteinExistence type="predicted"/>
<sequence length="53" mass="5450">MTAACPCADSARWFGGSESAAARIIQAAIDADTRHVDAVGRTTGTADSGYRGY</sequence>